<organism evidence="5 6">
    <name type="scientific">Alkalihalobacillus trypoxylicola</name>
    <dbReference type="NCBI Taxonomy" id="519424"/>
    <lineage>
        <taxon>Bacteria</taxon>
        <taxon>Bacillati</taxon>
        <taxon>Bacillota</taxon>
        <taxon>Bacilli</taxon>
        <taxon>Bacillales</taxon>
        <taxon>Bacillaceae</taxon>
        <taxon>Alkalihalobacillus</taxon>
    </lineage>
</organism>
<dbReference type="SMART" id="SM00342">
    <property type="entry name" value="HTH_ARAC"/>
    <property type="match status" value="1"/>
</dbReference>
<reference evidence="5" key="1">
    <citation type="submission" date="2016-02" db="EMBL/GenBank/DDBJ databases">
        <title>Genome sequence of Bacillus trypoxylicola KCTC 13244(T).</title>
        <authorList>
            <person name="Jeong H."/>
            <person name="Park S.-H."/>
            <person name="Choi S.-K."/>
        </authorList>
    </citation>
    <scope>NUCLEOTIDE SEQUENCE [LARGE SCALE GENOMIC DNA]</scope>
    <source>
        <strain evidence="5">KCTC 13244</strain>
    </source>
</reference>
<dbReference type="STRING" id="519424.AZF04_15070"/>
<dbReference type="Proteomes" id="UP000075806">
    <property type="component" value="Unassembled WGS sequence"/>
</dbReference>
<name>A0A162F044_9BACI</name>
<dbReference type="PANTHER" id="PTHR43280:SF2">
    <property type="entry name" value="HTH-TYPE TRANSCRIPTIONAL REGULATOR EXSA"/>
    <property type="match status" value="1"/>
</dbReference>
<dbReference type="PRINTS" id="PR00032">
    <property type="entry name" value="HTHARAC"/>
</dbReference>
<dbReference type="RefSeq" id="WP_061947646.1">
    <property type="nucleotide sequence ID" value="NZ_LTAO01000003.1"/>
</dbReference>
<dbReference type="GO" id="GO:0043565">
    <property type="term" value="F:sequence-specific DNA binding"/>
    <property type="evidence" value="ECO:0007669"/>
    <property type="project" value="InterPro"/>
</dbReference>
<dbReference type="Pfam" id="PF12833">
    <property type="entry name" value="HTH_18"/>
    <property type="match status" value="1"/>
</dbReference>
<accession>A0A162F044</accession>
<dbReference type="Gene3D" id="1.10.10.60">
    <property type="entry name" value="Homeodomain-like"/>
    <property type="match status" value="2"/>
</dbReference>
<evidence type="ECO:0000313" key="5">
    <source>
        <dbReference type="EMBL" id="KYG34147.1"/>
    </source>
</evidence>
<keyword evidence="1" id="KW-0805">Transcription regulation</keyword>
<dbReference type="SUPFAM" id="SSF46689">
    <property type="entry name" value="Homeodomain-like"/>
    <property type="match status" value="2"/>
</dbReference>
<keyword evidence="3" id="KW-0804">Transcription</keyword>
<evidence type="ECO:0000256" key="1">
    <source>
        <dbReference type="ARBA" id="ARBA00023015"/>
    </source>
</evidence>
<evidence type="ECO:0000313" key="6">
    <source>
        <dbReference type="Proteomes" id="UP000075806"/>
    </source>
</evidence>
<dbReference type="Pfam" id="PF02311">
    <property type="entry name" value="AraC_binding"/>
    <property type="match status" value="1"/>
</dbReference>
<dbReference type="PROSITE" id="PS01124">
    <property type="entry name" value="HTH_ARAC_FAMILY_2"/>
    <property type="match status" value="1"/>
</dbReference>
<dbReference type="InterPro" id="IPR020449">
    <property type="entry name" value="Tscrpt_reg_AraC-type_HTH"/>
</dbReference>
<dbReference type="SUPFAM" id="SSF51215">
    <property type="entry name" value="Regulatory protein AraC"/>
    <property type="match status" value="1"/>
</dbReference>
<evidence type="ECO:0000256" key="2">
    <source>
        <dbReference type="ARBA" id="ARBA00023125"/>
    </source>
</evidence>
<dbReference type="GO" id="GO:0003700">
    <property type="term" value="F:DNA-binding transcription factor activity"/>
    <property type="evidence" value="ECO:0007669"/>
    <property type="project" value="InterPro"/>
</dbReference>
<comment type="caution">
    <text evidence="5">The sequence shown here is derived from an EMBL/GenBank/DDBJ whole genome shotgun (WGS) entry which is preliminary data.</text>
</comment>
<protein>
    <recommendedName>
        <fullName evidence="4">HTH araC/xylS-type domain-containing protein</fullName>
    </recommendedName>
</protein>
<dbReference type="PANTHER" id="PTHR43280">
    <property type="entry name" value="ARAC-FAMILY TRANSCRIPTIONAL REGULATOR"/>
    <property type="match status" value="1"/>
</dbReference>
<dbReference type="Gene3D" id="2.60.120.280">
    <property type="entry name" value="Regulatory protein AraC"/>
    <property type="match status" value="1"/>
</dbReference>
<proteinExistence type="predicted"/>
<dbReference type="InterPro" id="IPR037923">
    <property type="entry name" value="HTH-like"/>
</dbReference>
<keyword evidence="6" id="KW-1185">Reference proteome</keyword>
<dbReference type="OrthoDB" id="185320at2"/>
<dbReference type="InterPro" id="IPR003313">
    <property type="entry name" value="AraC-bd"/>
</dbReference>
<sequence length="271" mass="31763">MEVYYDLMDGMNPLSLESIGSEWEQPPVVRNSGYPYYHWIQTLSGEGILLIEKEAIVLKPGEGVLIPPFIPHQYDSNKPREWVTNFVTIGGSLASQIPIIIDSNHFLRAKDTDDFSFSKHITEMLTNIKKENKKNTKQRLSIELYTFLLNLKDFGMKEHKQTSKLYQEYVDPAIHWIEAHYQEKHDIVEISNQLFISSQYLNRLFKRYMGISIHQYIIAYRLKKAKELLVTNRTLKIQDVSFMTGFTDCSHFISSFKKQTGYTPKEFRQIH</sequence>
<dbReference type="InterPro" id="IPR018060">
    <property type="entry name" value="HTH_AraC"/>
</dbReference>
<dbReference type="AlphaFoldDB" id="A0A162F044"/>
<dbReference type="InterPro" id="IPR018062">
    <property type="entry name" value="HTH_AraC-typ_CS"/>
</dbReference>
<dbReference type="InterPro" id="IPR009057">
    <property type="entry name" value="Homeodomain-like_sf"/>
</dbReference>
<keyword evidence="2" id="KW-0238">DNA-binding</keyword>
<feature type="domain" description="HTH araC/xylS-type" evidence="4">
    <location>
        <begin position="171"/>
        <end position="270"/>
    </location>
</feature>
<dbReference type="PROSITE" id="PS00041">
    <property type="entry name" value="HTH_ARAC_FAMILY_1"/>
    <property type="match status" value="1"/>
</dbReference>
<evidence type="ECO:0000256" key="3">
    <source>
        <dbReference type="ARBA" id="ARBA00023163"/>
    </source>
</evidence>
<gene>
    <name evidence="5" type="ORF">AZF04_15070</name>
</gene>
<evidence type="ECO:0000259" key="4">
    <source>
        <dbReference type="PROSITE" id="PS01124"/>
    </source>
</evidence>
<dbReference type="EMBL" id="LTAO01000003">
    <property type="protein sequence ID" value="KYG34147.1"/>
    <property type="molecule type" value="Genomic_DNA"/>
</dbReference>